<feature type="compositionally biased region" description="Gly residues" evidence="1">
    <location>
        <begin position="24"/>
        <end position="33"/>
    </location>
</feature>
<proteinExistence type="predicted"/>
<name>A0A9W6S2L4_9ACTN</name>
<reference evidence="4" key="1">
    <citation type="submission" date="2023-03" db="EMBL/GenBank/DDBJ databases">
        <title>Actinoallomurus iriomotensis NBRC 103684.</title>
        <authorList>
            <person name="Ichikawa N."/>
            <person name="Sato H."/>
            <person name="Tonouchi N."/>
        </authorList>
    </citation>
    <scope>NUCLEOTIDE SEQUENCE</scope>
    <source>
        <strain evidence="4">NBRC 103684</strain>
    </source>
</reference>
<keyword evidence="2" id="KW-0472">Membrane</keyword>
<dbReference type="EMBL" id="BSTK01000005">
    <property type="protein sequence ID" value="GLY86023.1"/>
    <property type="molecule type" value="Genomic_DNA"/>
</dbReference>
<feature type="region of interest" description="Disordered" evidence="1">
    <location>
        <begin position="1"/>
        <end position="34"/>
    </location>
</feature>
<comment type="caution">
    <text evidence="4">The sequence shown here is derived from an EMBL/GenBank/DDBJ whole genome shotgun (WGS) entry which is preliminary data.</text>
</comment>
<feature type="domain" description="SAF" evidence="3">
    <location>
        <begin position="70"/>
        <end position="133"/>
    </location>
</feature>
<evidence type="ECO:0000313" key="5">
    <source>
        <dbReference type="Proteomes" id="UP001165074"/>
    </source>
</evidence>
<feature type="transmembrane region" description="Helical" evidence="2">
    <location>
        <begin position="43"/>
        <end position="64"/>
    </location>
</feature>
<evidence type="ECO:0000256" key="1">
    <source>
        <dbReference type="SAM" id="MobiDB-lite"/>
    </source>
</evidence>
<keyword evidence="2" id="KW-0812">Transmembrane</keyword>
<gene>
    <name evidence="4" type="ORF">Airi02_039520</name>
</gene>
<evidence type="ECO:0000256" key="2">
    <source>
        <dbReference type="SAM" id="Phobius"/>
    </source>
</evidence>
<organism evidence="4 5">
    <name type="scientific">Actinoallomurus iriomotensis</name>
    <dbReference type="NCBI Taxonomy" id="478107"/>
    <lineage>
        <taxon>Bacteria</taxon>
        <taxon>Bacillati</taxon>
        <taxon>Actinomycetota</taxon>
        <taxon>Actinomycetes</taxon>
        <taxon>Streptosporangiales</taxon>
        <taxon>Thermomonosporaceae</taxon>
        <taxon>Actinoallomurus</taxon>
    </lineage>
</organism>
<accession>A0A9W6S2L4</accession>
<protein>
    <recommendedName>
        <fullName evidence="3">SAF domain-containing protein</fullName>
    </recommendedName>
</protein>
<dbReference type="Proteomes" id="UP001165074">
    <property type="component" value="Unassembled WGS sequence"/>
</dbReference>
<dbReference type="Pfam" id="PF08666">
    <property type="entry name" value="SAF"/>
    <property type="match status" value="1"/>
</dbReference>
<dbReference type="AlphaFoldDB" id="A0A9W6S2L4"/>
<keyword evidence="5" id="KW-1185">Reference proteome</keyword>
<evidence type="ECO:0000259" key="3">
    <source>
        <dbReference type="SMART" id="SM00858"/>
    </source>
</evidence>
<feature type="region of interest" description="Disordered" evidence="1">
    <location>
        <begin position="169"/>
        <end position="198"/>
    </location>
</feature>
<sequence>MSSAGGPPRGPRGQALSSRVDSNGHGGPSGRVGGRLARQRRPAWIAAGVALVALAVLVNVYLFTMAGHRMSVVRVARNVPVGQRLVRADLGTSSVVVGPGVQVIPARQLGEVVGRRAAVDLRSGALLIASQITTELSPQPGQALVTVALKPGQLPPGGLAPGSQLRVVSAPGSQAASGGDSAATSSGQGGQPSAKDVRAAVDAVAGPDADGTMTVALLVADADANAVAREAAAGQIALVITARGA</sequence>
<dbReference type="InterPro" id="IPR013974">
    <property type="entry name" value="SAF"/>
</dbReference>
<dbReference type="SMART" id="SM00858">
    <property type="entry name" value="SAF"/>
    <property type="match status" value="1"/>
</dbReference>
<keyword evidence="2" id="KW-1133">Transmembrane helix</keyword>
<evidence type="ECO:0000313" key="4">
    <source>
        <dbReference type="EMBL" id="GLY86023.1"/>
    </source>
</evidence>